<accession>A0ABR3GQM4</accession>
<evidence type="ECO:0000313" key="5">
    <source>
        <dbReference type="EMBL" id="KAL0638205.1"/>
    </source>
</evidence>
<dbReference type="InterPro" id="IPR000873">
    <property type="entry name" value="AMP-dep_synth/lig_dom"/>
</dbReference>
<sequence length="698" mass="76672">MPSSDPQDLAHAHSISDPKSFWDSHAQKLHWETPYTTPLIYSPSSSAWTWFPGGRISTTYNLITRHVLSGNGDATAIIWDSPVTGSKQRISYSKLQEEVEVFAAVLRERGVGRGDRVLIYMPMIPEATLAMLAAAHLGAIHCVVFGGFAPNECAKRIESAEPKIVLTASCGIEGGTGGKRRVIPYLPLVREAIEKSSWKPQNTILFQRNELFQNLDKSLRELNWNQLVMSMRTRRGLAGVSGNTIPGDGLKREKVPGEKGGYVEIGEAFPSEDPQYIIYTSGTTGKPKGVVRSIGGHLVGLQYTIEHLFDVKSRKDTIFCASDLGWVVGHAYILYSPLLVGATTILFEGKPIGTPDAATFWRIVAEHKVNVISTAPTALRAIHREDPHLDGINKYDVSSLRSLFLAGERSEASIVELFQQKLFGGNAGRGTVVDNWWSSESGSPMSGVGLGYNRSSSGHPMIKPGSAGKPMPGWDIRIVDDKGVKIKKPGQMGNIVLGLPLAPTGLRSLWNDKDNHIHTKAYRARFPNLPIIDTGDAGFIDADGFLHIMSRTDDVINVAAHRFSTGTIEEAMLEHPSVEEAYVVPCPDAIKGHVPFGVVVVDLSLPYVQAKLTKEINEFIRKEIGPIAVLKGVVVVERVPRTRSGKTMRRLMREMVENAYHGLDKKVEVPATVEDVGSIEVVRERVEVWFVENTKPKL</sequence>
<dbReference type="InterPro" id="IPR045851">
    <property type="entry name" value="AMP-bd_C_sf"/>
</dbReference>
<dbReference type="SUPFAM" id="SSF56801">
    <property type="entry name" value="Acetyl-CoA synthetase-like"/>
    <property type="match status" value="1"/>
</dbReference>
<dbReference type="Proteomes" id="UP001447188">
    <property type="component" value="Unassembled WGS sequence"/>
</dbReference>
<keyword evidence="6" id="KW-1185">Reference proteome</keyword>
<evidence type="ECO:0008006" key="7">
    <source>
        <dbReference type="Google" id="ProtNLM"/>
    </source>
</evidence>
<dbReference type="PANTHER" id="PTHR43347:SF3">
    <property type="entry name" value="ACYL-COA SYNTHETASE SHORT-CHAIN FAMILY MEMBER 3, MITOCHONDRIAL"/>
    <property type="match status" value="1"/>
</dbReference>
<dbReference type="InterPro" id="IPR042099">
    <property type="entry name" value="ANL_N_sf"/>
</dbReference>
<comment type="similarity">
    <text evidence="1">Belongs to the ATP-dependent AMP-binding enzyme family.</text>
</comment>
<organism evidence="5 6">
    <name type="scientific">Discina gigas</name>
    <dbReference type="NCBI Taxonomy" id="1032678"/>
    <lineage>
        <taxon>Eukaryota</taxon>
        <taxon>Fungi</taxon>
        <taxon>Dikarya</taxon>
        <taxon>Ascomycota</taxon>
        <taxon>Pezizomycotina</taxon>
        <taxon>Pezizomycetes</taxon>
        <taxon>Pezizales</taxon>
        <taxon>Discinaceae</taxon>
        <taxon>Discina</taxon>
    </lineage>
</organism>
<name>A0ABR3GQM4_9PEZI</name>
<dbReference type="PANTHER" id="PTHR43347">
    <property type="entry name" value="ACYL-COA SYNTHETASE"/>
    <property type="match status" value="1"/>
</dbReference>
<proteinExistence type="inferred from homology"/>
<dbReference type="Pfam" id="PF00501">
    <property type="entry name" value="AMP-binding"/>
    <property type="match status" value="1"/>
</dbReference>
<evidence type="ECO:0000313" key="6">
    <source>
        <dbReference type="Proteomes" id="UP001447188"/>
    </source>
</evidence>
<dbReference type="EMBL" id="JBBBZM010000025">
    <property type="protein sequence ID" value="KAL0638205.1"/>
    <property type="molecule type" value="Genomic_DNA"/>
</dbReference>
<dbReference type="InterPro" id="IPR025110">
    <property type="entry name" value="AMP-bd_C"/>
</dbReference>
<dbReference type="InterPro" id="IPR020845">
    <property type="entry name" value="AMP-binding_CS"/>
</dbReference>
<dbReference type="PROSITE" id="PS00455">
    <property type="entry name" value="AMP_BINDING"/>
    <property type="match status" value="1"/>
</dbReference>
<evidence type="ECO:0000259" key="4">
    <source>
        <dbReference type="Pfam" id="PF16177"/>
    </source>
</evidence>
<feature type="domain" description="AMP-binding enzyme C-terminal" evidence="3">
    <location>
        <begin position="568"/>
        <end position="646"/>
    </location>
</feature>
<comment type="caution">
    <text evidence="5">The sequence shown here is derived from an EMBL/GenBank/DDBJ whole genome shotgun (WGS) entry which is preliminary data.</text>
</comment>
<evidence type="ECO:0000259" key="2">
    <source>
        <dbReference type="Pfam" id="PF00501"/>
    </source>
</evidence>
<reference evidence="5 6" key="1">
    <citation type="submission" date="2024-02" db="EMBL/GenBank/DDBJ databases">
        <title>Discinaceae phylogenomics.</title>
        <authorList>
            <person name="Dirks A.C."/>
            <person name="James T.Y."/>
        </authorList>
    </citation>
    <scope>NUCLEOTIDE SEQUENCE [LARGE SCALE GENOMIC DNA]</scope>
    <source>
        <strain evidence="5 6">ACD0624</strain>
    </source>
</reference>
<evidence type="ECO:0000256" key="1">
    <source>
        <dbReference type="ARBA" id="ARBA00006432"/>
    </source>
</evidence>
<feature type="domain" description="Acetyl-coenzyme A synthetase N-terminal" evidence="4">
    <location>
        <begin position="11"/>
        <end position="61"/>
    </location>
</feature>
<dbReference type="InterPro" id="IPR032387">
    <property type="entry name" value="ACAS_N"/>
</dbReference>
<evidence type="ECO:0000259" key="3">
    <source>
        <dbReference type="Pfam" id="PF13193"/>
    </source>
</evidence>
<protein>
    <recommendedName>
        <fullName evidence="7">Acetyl-CoA synthetase-like protein</fullName>
    </recommendedName>
</protein>
<dbReference type="Gene3D" id="3.30.300.30">
    <property type="match status" value="1"/>
</dbReference>
<dbReference type="Pfam" id="PF13193">
    <property type="entry name" value="AMP-binding_C"/>
    <property type="match status" value="1"/>
</dbReference>
<feature type="domain" description="AMP-dependent synthetase/ligase" evidence="2">
    <location>
        <begin position="69"/>
        <end position="498"/>
    </location>
</feature>
<dbReference type="Pfam" id="PF16177">
    <property type="entry name" value="ACAS_N"/>
    <property type="match status" value="1"/>
</dbReference>
<dbReference type="Gene3D" id="3.40.50.12780">
    <property type="entry name" value="N-terminal domain of ligase-like"/>
    <property type="match status" value="1"/>
</dbReference>
<gene>
    <name evidence="5" type="ORF">Q9L58_002821</name>
</gene>